<keyword evidence="2 4" id="KW-0863">Zinc-finger</keyword>
<feature type="region of interest" description="Disordered" evidence="6">
    <location>
        <begin position="1"/>
        <end position="27"/>
    </location>
</feature>
<evidence type="ECO:0000256" key="6">
    <source>
        <dbReference type="SAM" id="MobiDB-lite"/>
    </source>
</evidence>
<reference evidence="9" key="1">
    <citation type="journal article" date="2019" name="Database">
        <title>The radish genome database (RadishGD): an integrated information resource for radish genomics.</title>
        <authorList>
            <person name="Yu H.J."/>
            <person name="Baek S."/>
            <person name="Lee Y.J."/>
            <person name="Cho A."/>
            <person name="Mun J.H."/>
        </authorList>
    </citation>
    <scope>NUCLEOTIDE SEQUENCE [LARGE SCALE GENOMIC DNA]</scope>
    <source>
        <strain evidence="9">cv. WK10039</strain>
    </source>
</reference>
<dbReference type="RefSeq" id="XP_056843068.1">
    <property type="nucleotide sequence ID" value="XM_056987088.1"/>
</dbReference>
<name>A0A9W3BV59_RAPSA</name>
<accession>A0A9W3BV59</accession>
<dbReference type="PANTHER" id="PTHR33248">
    <property type="entry name" value="ZINC ION-BINDING PROTEIN"/>
    <property type="match status" value="1"/>
</dbReference>
<dbReference type="PROSITE" id="PS51999">
    <property type="entry name" value="ZF_GRF"/>
    <property type="match status" value="1"/>
</dbReference>
<feature type="compositionally biased region" description="Polar residues" evidence="6">
    <location>
        <begin position="1"/>
        <end position="11"/>
    </location>
</feature>
<keyword evidence="5" id="KW-0175">Coiled coil</keyword>
<dbReference type="GO" id="GO:0008270">
    <property type="term" value="F:zinc ion binding"/>
    <property type="evidence" value="ECO:0007669"/>
    <property type="project" value="UniProtKB-KW"/>
</dbReference>
<dbReference type="Proteomes" id="UP000504610">
    <property type="component" value="Chromosome 6"/>
</dbReference>
<keyword evidence="9" id="KW-1185">Reference proteome</keyword>
<feature type="coiled-coil region" evidence="5">
    <location>
        <begin position="129"/>
        <end position="156"/>
    </location>
</feature>
<protein>
    <submittedName>
        <fullName evidence="10">Uncharacterized protein At4g04775-like</fullName>
    </submittedName>
</protein>
<gene>
    <name evidence="10" type="primary">LOC108808118</name>
</gene>
<evidence type="ECO:0000256" key="3">
    <source>
        <dbReference type="ARBA" id="ARBA00022833"/>
    </source>
</evidence>
<evidence type="ECO:0000256" key="2">
    <source>
        <dbReference type="ARBA" id="ARBA00022771"/>
    </source>
</evidence>
<keyword evidence="3" id="KW-0862">Zinc</keyword>
<evidence type="ECO:0000256" key="7">
    <source>
        <dbReference type="SAM" id="Phobius"/>
    </source>
</evidence>
<dbReference type="KEGG" id="rsz:108808118"/>
<dbReference type="Pfam" id="PF06839">
    <property type="entry name" value="Zn_ribbon_GRF"/>
    <property type="match status" value="1"/>
</dbReference>
<keyword evidence="1" id="KW-0479">Metal-binding</keyword>
<sequence>MGNYSYTQPSWSEDYYDNDADADSGYSQTEADILLDQAEIDATRRQYPPPPKPEVEFGFPKECYCGGEPHTATSYTATDPGRRFYTCANRDDGDCHVWKWWDVAATEEIRAISTQCQQLSDKVDYLSFLSDYETQLDEAKVLHNETEQKLVRFERIGKRFELVLGAMLVVLVIIGMVIIFK</sequence>
<organism evidence="9 10">
    <name type="scientific">Raphanus sativus</name>
    <name type="common">Radish</name>
    <name type="synonym">Raphanus raphanistrum var. sativus</name>
    <dbReference type="NCBI Taxonomy" id="3726"/>
    <lineage>
        <taxon>Eukaryota</taxon>
        <taxon>Viridiplantae</taxon>
        <taxon>Streptophyta</taxon>
        <taxon>Embryophyta</taxon>
        <taxon>Tracheophyta</taxon>
        <taxon>Spermatophyta</taxon>
        <taxon>Magnoliopsida</taxon>
        <taxon>eudicotyledons</taxon>
        <taxon>Gunneridae</taxon>
        <taxon>Pentapetalae</taxon>
        <taxon>rosids</taxon>
        <taxon>malvids</taxon>
        <taxon>Brassicales</taxon>
        <taxon>Brassicaceae</taxon>
        <taxon>Brassiceae</taxon>
        <taxon>Raphanus</taxon>
    </lineage>
</organism>
<proteinExistence type="predicted"/>
<dbReference type="InterPro" id="IPR010666">
    <property type="entry name" value="Znf_GRF"/>
</dbReference>
<dbReference type="OrthoDB" id="1113105at2759"/>
<dbReference type="AlphaFoldDB" id="A0A9W3BV59"/>
<evidence type="ECO:0000256" key="5">
    <source>
        <dbReference type="SAM" id="Coils"/>
    </source>
</evidence>
<feature type="domain" description="GRF-type" evidence="8">
    <location>
        <begin position="63"/>
        <end position="104"/>
    </location>
</feature>
<evidence type="ECO:0000259" key="8">
    <source>
        <dbReference type="PROSITE" id="PS51999"/>
    </source>
</evidence>
<evidence type="ECO:0000313" key="10">
    <source>
        <dbReference type="RefSeq" id="XP_056843068.1"/>
    </source>
</evidence>
<evidence type="ECO:0000256" key="4">
    <source>
        <dbReference type="PROSITE-ProRule" id="PRU01343"/>
    </source>
</evidence>
<keyword evidence="7" id="KW-0812">Transmembrane</keyword>
<keyword evidence="7" id="KW-0472">Membrane</keyword>
<dbReference type="GeneID" id="108808118"/>
<keyword evidence="7" id="KW-1133">Transmembrane helix</keyword>
<evidence type="ECO:0000313" key="9">
    <source>
        <dbReference type="Proteomes" id="UP000504610"/>
    </source>
</evidence>
<evidence type="ECO:0000256" key="1">
    <source>
        <dbReference type="ARBA" id="ARBA00022723"/>
    </source>
</evidence>
<feature type="transmembrane region" description="Helical" evidence="7">
    <location>
        <begin position="162"/>
        <end position="180"/>
    </location>
</feature>
<reference evidence="10" key="2">
    <citation type="submission" date="2025-08" db="UniProtKB">
        <authorList>
            <consortium name="RefSeq"/>
        </authorList>
    </citation>
    <scope>IDENTIFICATION</scope>
    <source>
        <tissue evidence="10">Leaf</tissue>
    </source>
</reference>